<name>A0ABT7QVJ2_9BACT</name>
<accession>A0ABT7QVJ2</accession>
<evidence type="ECO:0000313" key="2">
    <source>
        <dbReference type="Proteomes" id="UP001169069"/>
    </source>
</evidence>
<gene>
    <name evidence="1" type="ORF">PGH07_01560</name>
</gene>
<organism evidence="1 2">
    <name type="scientific">Sulfurovum zhangzhouensis</name>
    <dbReference type="NCBI Taxonomy" id="3019067"/>
    <lineage>
        <taxon>Bacteria</taxon>
        <taxon>Pseudomonadati</taxon>
        <taxon>Campylobacterota</taxon>
        <taxon>Epsilonproteobacteria</taxon>
        <taxon>Campylobacterales</taxon>
        <taxon>Sulfurovaceae</taxon>
        <taxon>Sulfurovum</taxon>
    </lineage>
</organism>
<comment type="caution">
    <text evidence="1">The sequence shown here is derived from an EMBL/GenBank/DDBJ whole genome shotgun (WGS) entry which is preliminary data.</text>
</comment>
<evidence type="ECO:0000313" key="1">
    <source>
        <dbReference type="EMBL" id="MDM5270860.1"/>
    </source>
</evidence>
<dbReference type="Proteomes" id="UP001169069">
    <property type="component" value="Unassembled WGS sequence"/>
</dbReference>
<proteinExistence type="predicted"/>
<keyword evidence="2" id="KW-1185">Reference proteome</keyword>
<dbReference type="RefSeq" id="WP_289412136.1">
    <property type="nucleotide sequence ID" value="NZ_JAQIBD010000001.1"/>
</dbReference>
<reference evidence="1" key="1">
    <citation type="submission" date="2023-01" db="EMBL/GenBank/DDBJ databases">
        <title>Sulfurovum sp. zt1-1 genome assembly.</title>
        <authorList>
            <person name="Wang J."/>
        </authorList>
    </citation>
    <scope>NUCLEOTIDE SEQUENCE</scope>
    <source>
        <strain evidence="1">Zt1-1</strain>
    </source>
</reference>
<protein>
    <submittedName>
        <fullName evidence="1">Uncharacterized protein</fullName>
    </submittedName>
</protein>
<dbReference type="EMBL" id="JAQIBD010000001">
    <property type="protein sequence ID" value="MDM5270860.1"/>
    <property type="molecule type" value="Genomic_DNA"/>
</dbReference>
<sequence>MCIQERIKENLLEEIYTDIDKMYDFMDQNFDLYTEHHDQVIKQLNRLKDQFYLIAINSRLS</sequence>